<organism evidence="3 4">
    <name type="scientific">Hymenobacter montanus</name>
    <dbReference type="NCBI Taxonomy" id="2771359"/>
    <lineage>
        <taxon>Bacteria</taxon>
        <taxon>Pseudomonadati</taxon>
        <taxon>Bacteroidota</taxon>
        <taxon>Cytophagia</taxon>
        <taxon>Cytophagales</taxon>
        <taxon>Hymenobacteraceae</taxon>
        <taxon>Hymenobacter</taxon>
    </lineage>
</organism>
<dbReference type="AlphaFoldDB" id="A0A927BF43"/>
<dbReference type="EMBL" id="JACXAD010000014">
    <property type="protein sequence ID" value="MBD2768887.1"/>
    <property type="molecule type" value="Genomic_DNA"/>
</dbReference>
<dbReference type="InterPro" id="IPR019361">
    <property type="entry name" value="HPF1"/>
</dbReference>
<gene>
    <name evidence="3" type="ORF">IC235_13415</name>
</gene>
<dbReference type="GO" id="GO:0072572">
    <property type="term" value="F:poly-ADP-D-ribose binding"/>
    <property type="evidence" value="ECO:0007669"/>
    <property type="project" value="TreeGrafter"/>
</dbReference>
<accession>A0A927BF43</accession>
<evidence type="ECO:0000313" key="3">
    <source>
        <dbReference type="EMBL" id="MBD2768887.1"/>
    </source>
</evidence>
<dbReference type="RefSeq" id="WP_191005698.1">
    <property type="nucleotide sequence ID" value="NZ_JACXAD010000014.1"/>
</dbReference>
<dbReference type="PANTHER" id="PTHR13386">
    <property type="entry name" value="HISTONE PARYLATION FACTOR 1"/>
    <property type="match status" value="1"/>
</dbReference>
<protein>
    <submittedName>
        <fullName evidence="3">DUF2228 domain-containing protein</fullName>
    </submittedName>
</protein>
<dbReference type="Pfam" id="PF10228">
    <property type="entry name" value="HPF1"/>
    <property type="match status" value="1"/>
</dbReference>
<evidence type="ECO:0000256" key="2">
    <source>
        <dbReference type="ARBA" id="ARBA00022454"/>
    </source>
</evidence>
<comment type="caution">
    <text evidence="3">The sequence shown here is derived from an EMBL/GenBank/DDBJ whole genome shotgun (WGS) entry which is preliminary data.</text>
</comment>
<keyword evidence="2" id="KW-0158">Chromosome</keyword>
<dbReference type="GO" id="GO:0006974">
    <property type="term" value="P:DNA damage response"/>
    <property type="evidence" value="ECO:0007669"/>
    <property type="project" value="InterPro"/>
</dbReference>
<dbReference type="GO" id="GO:0042393">
    <property type="term" value="F:histone binding"/>
    <property type="evidence" value="ECO:0007669"/>
    <property type="project" value="InterPro"/>
</dbReference>
<comment type="subcellular location">
    <subcellularLocation>
        <location evidence="1">Chromosome</location>
    </subcellularLocation>
</comment>
<evidence type="ECO:0000313" key="4">
    <source>
        <dbReference type="Proteomes" id="UP000612233"/>
    </source>
</evidence>
<dbReference type="GO" id="GO:0005694">
    <property type="term" value="C:chromosome"/>
    <property type="evidence" value="ECO:0007669"/>
    <property type="project" value="UniProtKB-SubCell"/>
</dbReference>
<sequence length="296" mass="34895">MKKQKELLKQLYGFEFPESFFSFYEFTKKVPEATFQGTAGVMYMSLGEVFQVFSEIKNKNFNPVKISRYYSDPPEFFTILRGHTDGRHWGYYIDDFNDLKNICVVSIEYELNTVGNTIFEAFRRELELMYAHILGDTTNNPTYIEENKKDLELLDTLREILISYETAERPEKGWDYYDKYSAKREITANTRDNMGIVVPPHLYRPIKGKDHFQVWNYVPTKKDVDALYKKAIQALHEGYPGTALKAGKDLWIYHEYFDTTYKLLNSAYEALNRPQLCATLQLIKEYRDSCYKSNKI</sequence>
<name>A0A927BF43_9BACT</name>
<reference evidence="3" key="1">
    <citation type="submission" date="2020-09" db="EMBL/GenBank/DDBJ databases">
        <authorList>
            <person name="Kim M.K."/>
        </authorList>
    </citation>
    <scope>NUCLEOTIDE SEQUENCE</scope>
    <source>
        <strain evidence="3">BT664</strain>
    </source>
</reference>
<proteinExistence type="predicted"/>
<evidence type="ECO:0000256" key="1">
    <source>
        <dbReference type="ARBA" id="ARBA00004286"/>
    </source>
</evidence>
<dbReference type="Proteomes" id="UP000612233">
    <property type="component" value="Unassembled WGS sequence"/>
</dbReference>
<dbReference type="PANTHER" id="PTHR13386:SF1">
    <property type="entry name" value="HISTONE PARYLATION FACTOR 1"/>
    <property type="match status" value="1"/>
</dbReference>
<keyword evidence="4" id="KW-1185">Reference proteome</keyword>